<organism evidence="2 3">
    <name type="scientific">Pseudomonas cannabina</name>
    <dbReference type="NCBI Taxonomy" id="86840"/>
    <lineage>
        <taxon>Bacteria</taxon>
        <taxon>Pseudomonadati</taxon>
        <taxon>Pseudomonadota</taxon>
        <taxon>Gammaproteobacteria</taxon>
        <taxon>Pseudomonadales</taxon>
        <taxon>Pseudomonadaceae</taxon>
        <taxon>Pseudomonas</taxon>
    </lineage>
</organism>
<dbReference type="GO" id="GO:0043751">
    <property type="term" value="F:polyphosphate:AMP phosphotransferase activity"/>
    <property type="evidence" value="ECO:0007669"/>
    <property type="project" value="InterPro"/>
</dbReference>
<dbReference type="Gene3D" id="3.40.50.300">
    <property type="entry name" value="P-loop containing nucleotide triphosphate hydrolases"/>
    <property type="match status" value="2"/>
</dbReference>
<dbReference type="SUPFAM" id="SSF52540">
    <property type="entry name" value="P-loop containing nucleoside triphosphate hydrolases"/>
    <property type="match status" value="2"/>
</dbReference>
<gene>
    <name evidence="2" type="ORF">ALO81_04347</name>
</gene>
<dbReference type="InterPro" id="IPR022489">
    <property type="entry name" value="PolyP_AMP_Tfrase"/>
</dbReference>
<evidence type="ECO:0000259" key="1">
    <source>
        <dbReference type="Pfam" id="PF03976"/>
    </source>
</evidence>
<dbReference type="Pfam" id="PF03976">
    <property type="entry name" value="PPK2"/>
    <property type="match status" value="2"/>
</dbReference>
<dbReference type="PANTHER" id="PTHR34383:SF3">
    <property type="entry name" value="POLYPHOSPHATE:AMP PHOSPHOTRANSFERASE"/>
    <property type="match status" value="1"/>
</dbReference>
<dbReference type="NCBIfam" id="TIGR03708">
    <property type="entry name" value="poly_P_AMP_trns"/>
    <property type="match status" value="1"/>
</dbReference>
<comment type="caution">
    <text evidence="2">The sequence shown here is derived from an EMBL/GenBank/DDBJ whole genome shotgun (WGS) entry which is preliminary data.</text>
</comment>
<dbReference type="PANTHER" id="PTHR34383">
    <property type="entry name" value="POLYPHOSPHATE:AMP PHOSPHOTRANSFERASE-RELATED"/>
    <property type="match status" value="1"/>
</dbReference>
<reference evidence="2 3" key="1">
    <citation type="submission" date="2015-09" db="EMBL/GenBank/DDBJ databases">
        <title>Genome announcement of multiple Pseudomonas syringae strains.</title>
        <authorList>
            <person name="Thakur S."/>
            <person name="Wang P.W."/>
            <person name="Gong Y."/>
            <person name="Weir B.S."/>
            <person name="Guttman D.S."/>
        </authorList>
    </citation>
    <scope>NUCLEOTIDE SEQUENCE [LARGE SCALE GENOMIC DNA]</scope>
    <source>
        <strain evidence="2 3">ICMP2823</strain>
    </source>
</reference>
<dbReference type="PATRIC" id="fig|86840.3.peg.507"/>
<dbReference type="InterPro" id="IPR027417">
    <property type="entry name" value="P-loop_NTPase"/>
</dbReference>
<dbReference type="GO" id="GO:0006797">
    <property type="term" value="P:polyphosphate metabolic process"/>
    <property type="evidence" value="ECO:0007669"/>
    <property type="project" value="InterPro"/>
</dbReference>
<protein>
    <recommendedName>
        <fullName evidence="1">Polyphosphate kinase-2-related domain-containing protein</fullName>
    </recommendedName>
</protein>
<dbReference type="EMBL" id="LJPX01000317">
    <property type="protein sequence ID" value="KPW73172.1"/>
    <property type="molecule type" value="Genomic_DNA"/>
</dbReference>
<dbReference type="InterPro" id="IPR022488">
    <property type="entry name" value="PPK2-related"/>
</dbReference>
<name>A0A0P9LRG3_PSECA</name>
<feature type="domain" description="Polyphosphate kinase-2-related" evidence="1">
    <location>
        <begin position="300"/>
        <end position="523"/>
    </location>
</feature>
<evidence type="ECO:0000313" key="2">
    <source>
        <dbReference type="EMBL" id="KPW73172.1"/>
    </source>
</evidence>
<accession>A0A0P9LRG3</accession>
<dbReference type="Proteomes" id="UP000050564">
    <property type="component" value="Unassembled WGS sequence"/>
</dbReference>
<sequence>MLSRMCGLTDARHQWSHSASGVLRAHINQELCMFESAEIGHAIDDDTYEADLPDLREALLEAQIDLHEQAGRQIIVLINGIEGAGKGETVKLLSEWMDPRLIEVRTFDQQTDEELAHPPAWRYWRQLPAKGRMGIFFGNWYSQMLQDRVHGRYKDAVLDQAISGAERLEKMLCDEGALIFKFWFHLSKKQMKLRLKTLKDDPLHSWRISPLDWQQSKTYDKFVRFGERVLRRTSREYAPWHVIEGVDANYRSLTVGRLLLEGMQAALNKVEPEPSALTVGPLAIHNDERTLLDSLDLSLQLSKDDYQQQLITEQARLAGNMRDKRMKHHALLAVFEGNDAAGKGGAIRRVAAALDPRQYAIVPIAAPTQDERAQPYLWRFWRQIPARGKFTIFDRSWYGRVLVERVEGFCSESDWKRAYAEINDFEEQLTEAGVVVVKFWLAIDQQTQLERFQEREKIPFKRYKITEDDWRNRKKWPDYRQAVGDMVDRTSTEIAPWTLIEANDKRWARVKVLRTINEALEKAFAKDRKK</sequence>
<proteinExistence type="predicted"/>
<dbReference type="AlphaFoldDB" id="A0A0P9LRG3"/>
<evidence type="ECO:0000313" key="3">
    <source>
        <dbReference type="Proteomes" id="UP000050564"/>
    </source>
</evidence>
<feature type="domain" description="Polyphosphate kinase-2-related" evidence="1">
    <location>
        <begin position="43"/>
        <end position="266"/>
    </location>
</feature>